<dbReference type="KEGG" id="mmyr:MXMO3_00828"/>
<dbReference type="PRINTS" id="PR01217">
    <property type="entry name" value="PRICHEXTENSN"/>
</dbReference>
<protein>
    <submittedName>
        <fullName evidence="3">Anther-specific proline-rich protein APG</fullName>
    </submittedName>
</protein>
<evidence type="ECO:0000313" key="3">
    <source>
        <dbReference type="EMBL" id="AVX03360.1"/>
    </source>
</evidence>
<feature type="chain" id="PRO_5015317535" evidence="2">
    <location>
        <begin position="29"/>
        <end position="344"/>
    </location>
</feature>
<dbReference type="Proteomes" id="UP000258927">
    <property type="component" value="Chromosome"/>
</dbReference>
<dbReference type="STRING" id="1122213.GCA_000423365_01970"/>
<dbReference type="Gene3D" id="3.30.1150.10">
    <property type="match status" value="1"/>
</dbReference>
<keyword evidence="4" id="KW-1185">Reference proteome</keyword>
<gene>
    <name evidence="3" type="ORF">MXMO3_00828</name>
</gene>
<accession>A0A2R4MBG8</accession>
<reference evidence="3 4" key="1">
    <citation type="submission" date="2017-05" db="EMBL/GenBank/DDBJ databases">
        <title>Genome Analysis of Maritalea myrionectae HL2708#5.</title>
        <authorList>
            <consortium name="Cotde Inc.-PKNU"/>
            <person name="Jang D."/>
            <person name="Oh H.-M."/>
        </authorList>
    </citation>
    <scope>NUCLEOTIDE SEQUENCE [LARGE SCALE GENOMIC DNA]</scope>
    <source>
        <strain evidence="3 4">HL2708#5</strain>
    </source>
</reference>
<feature type="signal peptide" evidence="2">
    <location>
        <begin position="1"/>
        <end position="28"/>
    </location>
</feature>
<evidence type="ECO:0000313" key="4">
    <source>
        <dbReference type="Proteomes" id="UP000258927"/>
    </source>
</evidence>
<keyword evidence="2" id="KW-0732">Signal</keyword>
<dbReference type="AlphaFoldDB" id="A0A2R4MBG8"/>
<evidence type="ECO:0000256" key="2">
    <source>
        <dbReference type="SAM" id="SignalP"/>
    </source>
</evidence>
<dbReference type="EMBL" id="CP021330">
    <property type="protein sequence ID" value="AVX03360.1"/>
    <property type="molecule type" value="Genomic_DNA"/>
</dbReference>
<feature type="compositionally biased region" description="Low complexity" evidence="1">
    <location>
        <begin position="235"/>
        <end position="245"/>
    </location>
</feature>
<dbReference type="RefSeq" id="WP_162889126.1">
    <property type="nucleotide sequence ID" value="NZ_CP021330.1"/>
</dbReference>
<feature type="compositionally biased region" description="Pro residues" evidence="1">
    <location>
        <begin position="163"/>
        <end position="173"/>
    </location>
</feature>
<name>A0A2R4MBG8_9HYPH</name>
<feature type="compositionally biased region" description="Low complexity" evidence="1">
    <location>
        <begin position="174"/>
        <end position="189"/>
    </location>
</feature>
<feature type="compositionally biased region" description="Pro residues" evidence="1">
    <location>
        <begin position="107"/>
        <end position="142"/>
    </location>
</feature>
<evidence type="ECO:0000256" key="1">
    <source>
        <dbReference type="SAM" id="MobiDB-lite"/>
    </source>
</evidence>
<feature type="region of interest" description="Disordered" evidence="1">
    <location>
        <begin position="63"/>
        <end position="251"/>
    </location>
</feature>
<feature type="compositionally biased region" description="Basic and acidic residues" evidence="1">
    <location>
        <begin position="202"/>
        <end position="224"/>
    </location>
</feature>
<sequence>MRLGITISAVSHAALIAVGLMSFGQADAFDPQEIEAIPIELVPIEEFSNIRQGSLDSNVIETETPSAVDTDTPAELAEPTGNTQEDQVTPKDTPDPSPAPTDNSAPEPTPPTPPAPEPTPEPVEPEPQPEPVEPSAPAPVEEPTPEPVEEPTEQPVVTEEPAPEPTPVPPSPPAATSAVEKARQAFAAQEAERQKQAAAERAQQEKQSEEADKISDIINKEESRGGTTGQGGQKTAGKTSGTAARLTQSERAALAAQMRKCWNPPISALDEDGLTVRLLVDLNRDGSVAGTPQVMDISISGQVGQATASAAQRAVRRCGPYQLAAEKYEEWRQVDVTFDPRDLR</sequence>
<feature type="compositionally biased region" description="Acidic residues" evidence="1">
    <location>
        <begin position="143"/>
        <end position="152"/>
    </location>
</feature>
<organism evidence="3 4">
    <name type="scientific">Maritalea myrionectae</name>
    <dbReference type="NCBI Taxonomy" id="454601"/>
    <lineage>
        <taxon>Bacteria</taxon>
        <taxon>Pseudomonadati</taxon>
        <taxon>Pseudomonadota</taxon>
        <taxon>Alphaproteobacteria</taxon>
        <taxon>Hyphomicrobiales</taxon>
        <taxon>Devosiaceae</taxon>
        <taxon>Maritalea</taxon>
    </lineage>
</organism>
<proteinExistence type="predicted"/>